<accession>A0ABP7R0L3</accession>
<dbReference type="Pfam" id="PF03995">
    <property type="entry name" value="Inhibitor_I36"/>
    <property type="match status" value="1"/>
</dbReference>
<name>A0ABP7R0L3_9PSEU</name>
<comment type="caution">
    <text evidence="2">The sequence shown here is derived from an EMBL/GenBank/DDBJ whole genome shotgun (WGS) entry which is preliminary data.</text>
</comment>
<organism evidence="2 3">
    <name type="scientific">Allokutzneria multivorans</name>
    <dbReference type="NCBI Taxonomy" id="1142134"/>
    <lineage>
        <taxon>Bacteria</taxon>
        <taxon>Bacillati</taxon>
        <taxon>Actinomycetota</taxon>
        <taxon>Actinomycetes</taxon>
        <taxon>Pseudonocardiales</taxon>
        <taxon>Pseudonocardiaceae</taxon>
        <taxon>Allokutzneria</taxon>
    </lineage>
</organism>
<dbReference type="Gene3D" id="2.60.20.10">
    <property type="entry name" value="Crystallins"/>
    <property type="match status" value="1"/>
</dbReference>
<dbReference type="EMBL" id="BAABAL010000004">
    <property type="protein sequence ID" value="GAA3990809.1"/>
    <property type="molecule type" value="Genomic_DNA"/>
</dbReference>
<evidence type="ECO:0000313" key="2">
    <source>
        <dbReference type="EMBL" id="GAA3990809.1"/>
    </source>
</evidence>
<evidence type="ECO:0008006" key="4">
    <source>
        <dbReference type="Google" id="ProtNLM"/>
    </source>
</evidence>
<dbReference type="Proteomes" id="UP001501747">
    <property type="component" value="Unassembled WGS sequence"/>
</dbReference>
<proteinExistence type="predicted"/>
<gene>
    <name evidence="2" type="ORF">GCM10022247_07030</name>
</gene>
<keyword evidence="1" id="KW-0732">Signal</keyword>
<evidence type="ECO:0000313" key="3">
    <source>
        <dbReference type="Proteomes" id="UP001501747"/>
    </source>
</evidence>
<protein>
    <recommendedName>
        <fullName evidence="4">Peptidase inhibitor family I36</fullName>
    </recommendedName>
</protein>
<reference evidence="3" key="1">
    <citation type="journal article" date="2019" name="Int. J. Syst. Evol. Microbiol.">
        <title>The Global Catalogue of Microorganisms (GCM) 10K type strain sequencing project: providing services to taxonomists for standard genome sequencing and annotation.</title>
        <authorList>
            <consortium name="The Broad Institute Genomics Platform"/>
            <consortium name="The Broad Institute Genome Sequencing Center for Infectious Disease"/>
            <person name="Wu L."/>
            <person name="Ma J."/>
        </authorList>
    </citation>
    <scope>NUCLEOTIDE SEQUENCE [LARGE SCALE GENOMIC DNA]</scope>
    <source>
        <strain evidence="3">JCM 17342</strain>
    </source>
</reference>
<keyword evidence="3" id="KW-1185">Reference proteome</keyword>
<evidence type="ECO:0000256" key="1">
    <source>
        <dbReference type="SAM" id="SignalP"/>
    </source>
</evidence>
<sequence>MRKGIARGFAAGLVGIGISALLGAAPASATERGEPNCGLDRICMWEDTEFDGTRYVDVAAAASDTCHEIDWWNGDNEISALYNHSRTLKVTLYANDGCTGAPFTLNADSLISNLNNFGFDNEAESFKIHN</sequence>
<feature type="signal peptide" evidence="1">
    <location>
        <begin position="1"/>
        <end position="29"/>
    </location>
</feature>
<dbReference type="RefSeq" id="WP_344871024.1">
    <property type="nucleotide sequence ID" value="NZ_BAABAL010000004.1"/>
</dbReference>
<feature type="chain" id="PRO_5046847477" description="Peptidase inhibitor family I36" evidence="1">
    <location>
        <begin position="30"/>
        <end position="130"/>
    </location>
</feature>